<dbReference type="NCBIfam" id="TIGR02985">
    <property type="entry name" value="Sig70_bacteroi1"/>
    <property type="match status" value="1"/>
</dbReference>
<dbReference type="EMBL" id="FNGY01000006">
    <property type="protein sequence ID" value="SDN15683.1"/>
    <property type="molecule type" value="Genomic_DNA"/>
</dbReference>
<feature type="domain" description="RNA polymerase sigma-70 region 2" evidence="5">
    <location>
        <begin position="27"/>
        <end position="91"/>
    </location>
</feature>
<dbReference type="InterPro" id="IPR014284">
    <property type="entry name" value="RNA_pol_sigma-70_dom"/>
</dbReference>
<name>A0A1G9Z4T0_9SPHI</name>
<dbReference type="InterPro" id="IPR013324">
    <property type="entry name" value="RNA_pol_sigma_r3/r4-like"/>
</dbReference>
<accession>A0A1G9Z4T0</accession>
<evidence type="ECO:0000256" key="1">
    <source>
        <dbReference type="ARBA" id="ARBA00010641"/>
    </source>
</evidence>
<dbReference type="Proteomes" id="UP000183200">
    <property type="component" value="Unassembled WGS sequence"/>
</dbReference>
<gene>
    <name evidence="7" type="ORF">SAMN05421820_106330</name>
</gene>
<evidence type="ECO:0000256" key="2">
    <source>
        <dbReference type="ARBA" id="ARBA00023015"/>
    </source>
</evidence>
<dbReference type="SUPFAM" id="SSF88659">
    <property type="entry name" value="Sigma3 and sigma4 domains of RNA polymerase sigma factors"/>
    <property type="match status" value="1"/>
</dbReference>
<dbReference type="AlphaFoldDB" id="A0A1G9Z4T0"/>
<evidence type="ECO:0000259" key="5">
    <source>
        <dbReference type="Pfam" id="PF04542"/>
    </source>
</evidence>
<dbReference type="GO" id="GO:0006352">
    <property type="term" value="P:DNA-templated transcription initiation"/>
    <property type="evidence" value="ECO:0007669"/>
    <property type="project" value="InterPro"/>
</dbReference>
<dbReference type="Gene3D" id="1.10.10.10">
    <property type="entry name" value="Winged helix-like DNA-binding domain superfamily/Winged helix DNA-binding domain"/>
    <property type="match status" value="1"/>
</dbReference>
<reference evidence="8" key="1">
    <citation type="submission" date="2016-10" db="EMBL/GenBank/DDBJ databases">
        <authorList>
            <person name="Varghese N."/>
            <person name="Submissions S."/>
        </authorList>
    </citation>
    <scope>NUCLEOTIDE SEQUENCE [LARGE SCALE GENOMIC DNA]</scope>
    <source>
        <strain evidence="8">DSM 19110</strain>
    </source>
</reference>
<dbReference type="RefSeq" id="WP_074609661.1">
    <property type="nucleotide sequence ID" value="NZ_FNGY01000006.1"/>
</dbReference>
<dbReference type="NCBIfam" id="TIGR02937">
    <property type="entry name" value="sigma70-ECF"/>
    <property type="match status" value="1"/>
</dbReference>
<dbReference type="CDD" id="cd06171">
    <property type="entry name" value="Sigma70_r4"/>
    <property type="match status" value="1"/>
</dbReference>
<evidence type="ECO:0000259" key="6">
    <source>
        <dbReference type="Pfam" id="PF08281"/>
    </source>
</evidence>
<evidence type="ECO:0000256" key="3">
    <source>
        <dbReference type="ARBA" id="ARBA00023082"/>
    </source>
</evidence>
<organism evidence="7 8">
    <name type="scientific">Pedobacter steynii</name>
    <dbReference type="NCBI Taxonomy" id="430522"/>
    <lineage>
        <taxon>Bacteria</taxon>
        <taxon>Pseudomonadati</taxon>
        <taxon>Bacteroidota</taxon>
        <taxon>Sphingobacteriia</taxon>
        <taxon>Sphingobacteriales</taxon>
        <taxon>Sphingobacteriaceae</taxon>
        <taxon>Pedobacter</taxon>
    </lineage>
</organism>
<dbReference type="InterPro" id="IPR013249">
    <property type="entry name" value="RNA_pol_sigma70_r4_t2"/>
</dbReference>
<feature type="domain" description="RNA polymerase sigma factor 70 region 4 type 2" evidence="6">
    <location>
        <begin position="128"/>
        <end position="175"/>
    </location>
</feature>
<dbReference type="Pfam" id="PF08281">
    <property type="entry name" value="Sigma70_r4_2"/>
    <property type="match status" value="1"/>
</dbReference>
<dbReference type="InterPro" id="IPR039425">
    <property type="entry name" value="RNA_pol_sigma-70-like"/>
</dbReference>
<keyword evidence="8" id="KW-1185">Reference proteome</keyword>
<dbReference type="SUPFAM" id="SSF88946">
    <property type="entry name" value="Sigma2 domain of RNA polymerase sigma factors"/>
    <property type="match status" value="1"/>
</dbReference>
<dbReference type="PANTHER" id="PTHR43133">
    <property type="entry name" value="RNA POLYMERASE ECF-TYPE SIGMA FACTO"/>
    <property type="match status" value="1"/>
</dbReference>
<dbReference type="InterPro" id="IPR007627">
    <property type="entry name" value="RNA_pol_sigma70_r2"/>
</dbReference>
<comment type="similarity">
    <text evidence="1">Belongs to the sigma-70 factor family. ECF subfamily.</text>
</comment>
<dbReference type="InterPro" id="IPR036388">
    <property type="entry name" value="WH-like_DNA-bd_sf"/>
</dbReference>
<dbReference type="GO" id="GO:0003677">
    <property type="term" value="F:DNA binding"/>
    <property type="evidence" value="ECO:0007669"/>
    <property type="project" value="InterPro"/>
</dbReference>
<proteinExistence type="inferred from homology"/>
<sequence>MLEHQDDSDTALFHLIQLSDRSAFNELYKRHVQALFRYANGILNDRDATNDVLQEVFIWFWNNRNQIRPSSIKSYLFVGVKFKIANYIRDGKLRDSVYTKVKDVGMGDLFYDHDELEVKELRAFIYGFIETLPDKCRYVFQLSRVEGLSHKEIAEKLNISEKTVENQISIALKKLRQKMTKNPLLSILC</sequence>
<dbReference type="Pfam" id="PF04542">
    <property type="entry name" value="Sigma70_r2"/>
    <property type="match status" value="1"/>
</dbReference>
<dbReference type="InterPro" id="IPR014327">
    <property type="entry name" value="RNA_pol_sigma70_bacteroid"/>
</dbReference>
<keyword evidence="3" id="KW-0731">Sigma factor</keyword>
<protein>
    <submittedName>
        <fullName evidence="7">RNA polymerase sigma-70 factor, ECF subfamily</fullName>
    </submittedName>
</protein>
<evidence type="ECO:0000313" key="8">
    <source>
        <dbReference type="Proteomes" id="UP000183200"/>
    </source>
</evidence>
<keyword evidence="2" id="KW-0805">Transcription regulation</keyword>
<dbReference type="Gene3D" id="1.10.1740.10">
    <property type="match status" value="1"/>
</dbReference>
<keyword evidence="4" id="KW-0804">Transcription</keyword>
<dbReference type="PANTHER" id="PTHR43133:SF46">
    <property type="entry name" value="RNA POLYMERASE SIGMA-70 FACTOR ECF SUBFAMILY"/>
    <property type="match status" value="1"/>
</dbReference>
<dbReference type="InterPro" id="IPR013325">
    <property type="entry name" value="RNA_pol_sigma_r2"/>
</dbReference>
<dbReference type="GO" id="GO:0016987">
    <property type="term" value="F:sigma factor activity"/>
    <property type="evidence" value="ECO:0007669"/>
    <property type="project" value="UniProtKB-KW"/>
</dbReference>
<evidence type="ECO:0000256" key="4">
    <source>
        <dbReference type="ARBA" id="ARBA00023163"/>
    </source>
</evidence>
<dbReference type="OrthoDB" id="665981at2"/>
<evidence type="ECO:0000313" key="7">
    <source>
        <dbReference type="EMBL" id="SDN15683.1"/>
    </source>
</evidence>